<dbReference type="Gene3D" id="1.20.1080.10">
    <property type="entry name" value="Glycerol uptake facilitator protein"/>
    <property type="match status" value="1"/>
</dbReference>
<proteinExistence type="predicted"/>
<evidence type="ECO:0000256" key="1">
    <source>
        <dbReference type="ARBA" id="ARBA00004141"/>
    </source>
</evidence>
<accession>J9DZ80</accession>
<dbReference type="GO" id="GO:0016020">
    <property type="term" value="C:membrane"/>
    <property type="evidence" value="ECO:0007669"/>
    <property type="project" value="UniProtKB-SubCell"/>
</dbReference>
<name>J9DZ80_WUCBA</name>
<sequence>MFVKSVSISYTSFFCSYHNYYFWIPIVAPFFGAIAAAWSYFIFVGFQIPDQPPSYMKENKTDGDGIPLKT</sequence>
<comment type="subcellular location">
    <subcellularLocation>
        <location evidence="1">Membrane</location>
        <topology evidence="1">Multi-pass membrane protein</topology>
    </subcellularLocation>
</comment>
<evidence type="ECO:0000313" key="7">
    <source>
        <dbReference type="Proteomes" id="UP000004810"/>
    </source>
</evidence>
<feature type="non-terminal residue" evidence="6">
    <location>
        <position position="70"/>
    </location>
</feature>
<organism evidence="6 7">
    <name type="scientific">Wuchereria bancrofti</name>
    <dbReference type="NCBI Taxonomy" id="6293"/>
    <lineage>
        <taxon>Eukaryota</taxon>
        <taxon>Metazoa</taxon>
        <taxon>Ecdysozoa</taxon>
        <taxon>Nematoda</taxon>
        <taxon>Chromadorea</taxon>
        <taxon>Rhabditida</taxon>
        <taxon>Spirurina</taxon>
        <taxon>Spiruromorpha</taxon>
        <taxon>Filarioidea</taxon>
        <taxon>Onchocercidae</taxon>
        <taxon>Wuchereria</taxon>
    </lineage>
</organism>
<keyword evidence="2 5" id="KW-0812">Transmembrane</keyword>
<evidence type="ECO:0008006" key="8">
    <source>
        <dbReference type="Google" id="ProtNLM"/>
    </source>
</evidence>
<dbReference type="EMBL" id="ADBV01011101">
    <property type="protein sequence ID" value="EJW75098.1"/>
    <property type="molecule type" value="Genomic_DNA"/>
</dbReference>
<feature type="transmembrane region" description="Helical" evidence="5">
    <location>
        <begin position="20"/>
        <end position="46"/>
    </location>
</feature>
<reference evidence="7" key="1">
    <citation type="submission" date="2012-08" db="EMBL/GenBank/DDBJ databases">
        <title>The Genome Sequence of Wuchereria bancrofti.</title>
        <authorList>
            <person name="Nutman T.B."/>
            <person name="Fink D.L."/>
            <person name="Russ C."/>
            <person name="Young S."/>
            <person name="Zeng Q."/>
            <person name="Koehrsen M."/>
            <person name="Alvarado L."/>
            <person name="Berlin A."/>
            <person name="Chapman S.B."/>
            <person name="Chen Z."/>
            <person name="Freedman E."/>
            <person name="Gellesch M."/>
            <person name="Goldberg J."/>
            <person name="Griggs A."/>
            <person name="Gujja S."/>
            <person name="Heilman E.R."/>
            <person name="Heiman D."/>
            <person name="Hepburn T."/>
            <person name="Howarth C."/>
            <person name="Jen D."/>
            <person name="Larson L."/>
            <person name="Lewis B."/>
            <person name="Mehta T."/>
            <person name="Park D."/>
            <person name="Pearson M."/>
            <person name="Roberts A."/>
            <person name="Saif S."/>
            <person name="Shea T."/>
            <person name="Shenoy N."/>
            <person name="Sisk P."/>
            <person name="Stolte C."/>
            <person name="Sykes S."/>
            <person name="Walk T."/>
            <person name="White J."/>
            <person name="Yandava C."/>
            <person name="Haas B."/>
            <person name="Henn M.R."/>
            <person name="Nusbaum C."/>
            <person name="Birren B."/>
        </authorList>
    </citation>
    <scope>NUCLEOTIDE SEQUENCE [LARGE SCALE GENOMIC DNA]</scope>
    <source>
        <strain evidence="7">NA</strain>
    </source>
</reference>
<dbReference type="SUPFAM" id="SSF81338">
    <property type="entry name" value="Aquaporin-like"/>
    <property type="match status" value="1"/>
</dbReference>
<evidence type="ECO:0000256" key="4">
    <source>
        <dbReference type="ARBA" id="ARBA00023136"/>
    </source>
</evidence>
<evidence type="ECO:0000256" key="5">
    <source>
        <dbReference type="SAM" id="Phobius"/>
    </source>
</evidence>
<dbReference type="Proteomes" id="UP000004810">
    <property type="component" value="Unassembled WGS sequence"/>
</dbReference>
<keyword evidence="4 5" id="KW-0472">Membrane</keyword>
<evidence type="ECO:0000256" key="2">
    <source>
        <dbReference type="ARBA" id="ARBA00022692"/>
    </source>
</evidence>
<keyword evidence="3 5" id="KW-1133">Transmembrane helix</keyword>
<evidence type="ECO:0000256" key="3">
    <source>
        <dbReference type="ARBA" id="ARBA00022989"/>
    </source>
</evidence>
<comment type="caution">
    <text evidence="6">The sequence shown here is derived from an EMBL/GenBank/DDBJ whole genome shotgun (WGS) entry which is preliminary data.</text>
</comment>
<gene>
    <name evidence="6" type="ORF">WUBG_13996</name>
</gene>
<dbReference type="AlphaFoldDB" id="J9DZ80"/>
<evidence type="ECO:0000313" key="6">
    <source>
        <dbReference type="EMBL" id="EJW75098.1"/>
    </source>
</evidence>
<dbReference type="InterPro" id="IPR023271">
    <property type="entry name" value="Aquaporin-like"/>
</dbReference>
<protein>
    <recommendedName>
        <fullName evidence="8">Aquaporin</fullName>
    </recommendedName>
</protein>